<dbReference type="Gene3D" id="3.30.60.230">
    <property type="entry name" value="Lsr2, dimerization domain"/>
    <property type="match status" value="1"/>
</dbReference>
<name>A0AAW9SZ57_CORAY</name>
<dbReference type="InterPro" id="IPR024412">
    <property type="entry name" value="Lsr2_dim_dom"/>
</dbReference>
<dbReference type="InterPro" id="IPR036625">
    <property type="entry name" value="E3-bd_dom_sf"/>
</dbReference>
<organism evidence="5 6">
    <name type="scientific">Corynebacterium amycolatum</name>
    <dbReference type="NCBI Taxonomy" id="43765"/>
    <lineage>
        <taxon>Bacteria</taxon>
        <taxon>Bacillati</taxon>
        <taxon>Actinomycetota</taxon>
        <taxon>Actinomycetes</taxon>
        <taxon>Mycobacteriales</taxon>
        <taxon>Corynebacteriaceae</taxon>
        <taxon>Corynebacterium</taxon>
    </lineage>
</organism>
<gene>
    <name evidence="5" type="ORF">QP460_007460</name>
</gene>
<reference evidence="5" key="2">
    <citation type="submission" date="2024-05" db="EMBL/GenBank/DDBJ databases">
        <authorList>
            <person name="Wolfe A."/>
        </authorList>
    </citation>
    <scope>NUCLEOTIDE SEQUENCE</scope>
    <source>
        <strain evidence="5">UMB1064</strain>
    </source>
</reference>
<dbReference type="RefSeq" id="WP_005510529.1">
    <property type="nucleotide sequence ID" value="NZ_JASOOY020000027.1"/>
</dbReference>
<comment type="caution">
    <text evidence="5">The sequence shown here is derived from an EMBL/GenBank/DDBJ whole genome shotgun (WGS) entry which is preliminary data.</text>
</comment>
<reference evidence="5" key="1">
    <citation type="submission" date="2023-05" db="EMBL/GenBank/DDBJ databases">
        <authorList>
            <person name="Du J."/>
        </authorList>
    </citation>
    <scope>NUCLEOTIDE SEQUENCE</scope>
    <source>
        <strain evidence="5">UMB1064</strain>
    </source>
</reference>
<protein>
    <submittedName>
        <fullName evidence="5">Lsr2 family protein</fullName>
    </submittedName>
</protein>
<evidence type="ECO:0000259" key="3">
    <source>
        <dbReference type="Pfam" id="PF11774"/>
    </source>
</evidence>
<dbReference type="GO" id="GO:0003677">
    <property type="term" value="F:DNA binding"/>
    <property type="evidence" value="ECO:0007669"/>
    <property type="project" value="UniProtKB-KW"/>
</dbReference>
<dbReference type="GO" id="GO:0016746">
    <property type="term" value="F:acyltransferase activity"/>
    <property type="evidence" value="ECO:0007669"/>
    <property type="project" value="InterPro"/>
</dbReference>
<dbReference type="Pfam" id="PF11774">
    <property type="entry name" value="Lsr2"/>
    <property type="match status" value="1"/>
</dbReference>
<dbReference type="EMBL" id="JASOOY020000027">
    <property type="protein sequence ID" value="MEO3717421.1"/>
    <property type="molecule type" value="Genomic_DNA"/>
</dbReference>
<accession>A0AAW9SZ57</accession>
<evidence type="ECO:0000256" key="2">
    <source>
        <dbReference type="SAM" id="MobiDB-lite"/>
    </source>
</evidence>
<evidence type="ECO:0000259" key="4">
    <source>
        <dbReference type="Pfam" id="PF23359"/>
    </source>
</evidence>
<dbReference type="Proteomes" id="UP001223646">
    <property type="component" value="Unassembled WGS sequence"/>
</dbReference>
<dbReference type="AlphaFoldDB" id="A0AAW9SZ57"/>
<feature type="domain" description="Lsr2 dimerization" evidence="3">
    <location>
        <begin position="1"/>
        <end position="58"/>
    </location>
</feature>
<keyword evidence="1" id="KW-0238">DNA-binding</keyword>
<evidence type="ECO:0000313" key="6">
    <source>
        <dbReference type="Proteomes" id="UP001223646"/>
    </source>
</evidence>
<dbReference type="InterPro" id="IPR042261">
    <property type="entry name" value="Lsr2-like_dimerization"/>
</dbReference>
<sequence>MARRELIQYIDDLDGTPLDSTDHQVVRFSFRGKNYILDLSQENAEKFEQVLEPYIANASIDHSTVVAPRKRSSANPNAAEARDRNRKIRQWARENGMDVADRGALPKHIIEKYESAN</sequence>
<evidence type="ECO:0000313" key="5">
    <source>
        <dbReference type="EMBL" id="MEO3717421.1"/>
    </source>
</evidence>
<dbReference type="Pfam" id="PF23359">
    <property type="entry name" value="Lsr2_DNA-bd"/>
    <property type="match status" value="1"/>
</dbReference>
<feature type="region of interest" description="Disordered" evidence="2">
    <location>
        <begin position="66"/>
        <end position="85"/>
    </location>
</feature>
<proteinExistence type="predicted"/>
<feature type="domain" description="Lsr2 DNA-binding" evidence="4">
    <location>
        <begin position="81"/>
        <end position="116"/>
    </location>
</feature>
<dbReference type="Gene3D" id="4.10.320.10">
    <property type="entry name" value="E3-binding domain"/>
    <property type="match status" value="1"/>
</dbReference>
<evidence type="ECO:0000256" key="1">
    <source>
        <dbReference type="ARBA" id="ARBA00023125"/>
    </source>
</evidence>
<dbReference type="InterPro" id="IPR055370">
    <property type="entry name" value="Lsr2_DNA-bd"/>
</dbReference>